<dbReference type="EMBL" id="CP077716">
    <property type="protein sequence ID" value="QXJ27115.1"/>
    <property type="molecule type" value="Genomic_DNA"/>
</dbReference>
<dbReference type="AlphaFoldDB" id="A0A8F5BL16"/>
<accession>A0A8F5BL16</accession>
<dbReference type="Proteomes" id="UP000694018">
    <property type="component" value="Plasmid pB12E5"/>
</dbReference>
<gene>
    <name evidence="2" type="ORF">J5U23_02897</name>
    <name evidence="1" type="ORF">J5U23_p2897</name>
</gene>
<evidence type="ECO:0000313" key="3">
    <source>
        <dbReference type="Proteomes" id="UP000694018"/>
    </source>
</evidence>
<sequence length="353" mass="40579">MKYTKVISARVDDWIAKEIEKYGKTSDVVKEAVLLYISNKAGICDEMRYKVVFLRGYDNTIYEIMRLLHDLKSKRHVVDEYLMKTFSRVIDATQILNMTEEFIKESGELTSLMGFLKEVLSATKINNDVYSDFNKVLEGYLTLLDTIIGITSKVSSIELRYKDEVDSIDTLFYEACKENNDCIKLSISSAVKAAINFRHDALGSLKTEDLVNMLKILDKEYITSTQFLEQSCNSNTIFTPNICEKYERLKKVRIGAGDYTNYADEIAHRFRLGENSAQLIKEGIIKTIFTDSFYLDQVFMVVTTAINALISIMKEIKDDVINLNLPPHVLTEIFRGRLELELENAIKRYCVKQ</sequence>
<organism evidence="1 3">
    <name type="scientific">Saccharolobus shibatae (strain ATCC 51178 / DSM 5389 / JCM 8931 / NBRC 15437 / B12)</name>
    <name type="common">Sulfolobus shibatae</name>
    <dbReference type="NCBI Taxonomy" id="523848"/>
    <lineage>
        <taxon>Archaea</taxon>
        <taxon>Thermoproteota</taxon>
        <taxon>Thermoprotei</taxon>
        <taxon>Sulfolobales</taxon>
        <taxon>Sulfolobaceae</taxon>
        <taxon>Saccharolobus</taxon>
    </lineage>
</organism>
<dbReference type="RefSeq" id="WP_218265766.1">
    <property type="nucleotide sequence ID" value="NZ_CP077716.1"/>
</dbReference>
<reference evidence="1" key="1">
    <citation type="journal article" date="2021" name="Environ. Microbiol.">
        <title>New insights into the diversity and evolution of the archaeal mobilome from three complete genomes of Saccharolobus shibatae.</title>
        <authorList>
            <person name="Medvedeva S."/>
            <person name="Brandt D."/>
            <person name="Cvirkaite-Krupovic V."/>
            <person name="Liu Y."/>
            <person name="Severinov K."/>
            <person name="Ishino S."/>
            <person name="Ishino Y."/>
            <person name="Prangishvili D."/>
            <person name="Kalinowski J."/>
            <person name="Krupovic M."/>
        </authorList>
    </citation>
    <scope>NUCLEOTIDE SEQUENCE</scope>
    <source>
        <strain evidence="2">B12</strain>
        <plasmid evidence="1">pB12E5</plasmid>
    </source>
</reference>
<dbReference type="GeneID" id="65564371"/>
<dbReference type="KEGG" id="sshi:J5U23_02897"/>
<dbReference type="Proteomes" id="UP000694018">
    <property type="component" value="Chromosome"/>
</dbReference>
<evidence type="ECO:0000313" key="2">
    <source>
        <dbReference type="EMBL" id="QXJ30008.1"/>
    </source>
</evidence>
<keyword evidence="1" id="KW-0614">Plasmid</keyword>
<evidence type="ECO:0000313" key="1">
    <source>
        <dbReference type="EMBL" id="QXJ27115.1"/>
    </source>
</evidence>
<protein>
    <submittedName>
        <fullName evidence="1">Uncharacterized protein</fullName>
    </submittedName>
</protein>
<dbReference type="KEGG" id="sshi:J5U23_p2897"/>
<proteinExistence type="predicted"/>
<dbReference type="EMBL" id="CP077717">
    <property type="protein sequence ID" value="QXJ30008.1"/>
    <property type="molecule type" value="Genomic_DNA"/>
</dbReference>
<geneLocation type="plasmid" evidence="1 3">
    <name>pB12E5</name>
</geneLocation>
<name>A0A8F5BL16_SACSH</name>